<comment type="caution">
    <text evidence="1">The sequence shown here is derived from an EMBL/GenBank/DDBJ whole genome shotgun (WGS) entry which is preliminary data.</text>
</comment>
<sequence length="227" mass="25426">MTASSPMCRAAPEVVMEVYYEWCRWLELPHELPPIVMERLGHGGEYLRSLLQFMLRSSEPHCLEMVMEMAEWRSQMAMHATCMALTTGFTQSMTLASTCLELLGGLQPGCSSSSLHICTVLQHLLIAHEPEVLTLLLHYQAPFVLLRALNRPGCSEILQIMLGSDAMLPKVVPHLPTRQLHVHSLQQVRQYLLAFQWPKCLEAVMAHGAAQSSAKTRESLRTPPGTP</sequence>
<proteinExistence type="predicted"/>
<reference evidence="1 2" key="1">
    <citation type="submission" date="2024-02" db="EMBL/GenBank/DDBJ databases">
        <authorList>
            <person name="Chen Y."/>
            <person name="Shah S."/>
            <person name="Dougan E. K."/>
            <person name="Thang M."/>
            <person name="Chan C."/>
        </authorList>
    </citation>
    <scope>NUCLEOTIDE SEQUENCE [LARGE SCALE GENOMIC DNA]</scope>
</reference>
<gene>
    <name evidence="1" type="ORF">CCMP2556_LOCUS35948</name>
</gene>
<name>A0ABP0PAK9_9DINO</name>
<evidence type="ECO:0000313" key="2">
    <source>
        <dbReference type="Proteomes" id="UP001642484"/>
    </source>
</evidence>
<dbReference type="Proteomes" id="UP001642484">
    <property type="component" value="Unassembled WGS sequence"/>
</dbReference>
<organism evidence="1 2">
    <name type="scientific">Durusdinium trenchii</name>
    <dbReference type="NCBI Taxonomy" id="1381693"/>
    <lineage>
        <taxon>Eukaryota</taxon>
        <taxon>Sar</taxon>
        <taxon>Alveolata</taxon>
        <taxon>Dinophyceae</taxon>
        <taxon>Suessiales</taxon>
        <taxon>Symbiodiniaceae</taxon>
        <taxon>Durusdinium</taxon>
    </lineage>
</organism>
<evidence type="ECO:0000313" key="1">
    <source>
        <dbReference type="EMBL" id="CAK9073078.1"/>
    </source>
</evidence>
<dbReference type="EMBL" id="CAXAMN010022833">
    <property type="protein sequence ID" value="CAK9073078.1"/>
    <property type="molecule type" value="Genomic_DNA"/>
</dbReference>
<accession>A0ABP0PAK9</accession>
<feature type="non-terminal residue" evidence="1">
    <location>
        <position position="227"/>
    </location>
</feature>
<keyword evidence="2" id="KW-1185">Reference proteome</keyword>
<protein>
    <submittedName>
        <fullName evidence="1">Uncharacterized protein</fullName>
    </submittedName>
</protein>